<reference evidence="1" key="1">
    <citation type="submission" date="2022-06" db="EMBL/GenBank/DDBJ databases">
        <title>Complete genome sequence of soil microorganisms Streptomyces sp. Qhu-M197 isolated from Alpine meadows habitats on the Tibetan Plateau.</title>
        <authorList>
            <person name="Zhang B."/>
            <person name="Xiang X."/>
            <person name="Fan J."/>
        </authorList>
    </citation>
    <scope>NUCLEOTIDE SEQUENCE</scope>
    <source>
        <strain evidence="1">Qhu-M197</strain>
    </source>
</reference>
<evidence type="ECO:0000313" key="1">
    <source>
        <dbReference type="EMBL" id="USQ89856.1"/>
    </source>
</evidence>
<keyword evidence="2" id="KW-1185">Reference proteome</keyword>
<proteinExistence type="predicted"/>
<dbReference type="Proteomes" id="UP001056374">
    <property type="component" value="Chromosome"/>
</dbReference>
<name>A0ABY4ZLJ9_9ACTN</name>
<accession>A0ABY4ZLJ9</accession>
<evidence type="ECO:0000313" key="2">
    <source>
        <dbReference type="Proteomes" id="UP001056374"/>
    </source>
</evidence>
<protein>
    <submittedName>
        <fullName evidence="1">Uncharacterized protein</fullName>
    </submittedName>
</protein>
<organism evidence="1 2">
    <name type="scientific">Streptomyces phaeoluteigriseus</name>
    <dbReference type="NCBI Taxonomy" id="114686"/>
    <lineage>
        <taxon>Bacteria</taxon>
        <taxon>Bacillati</taxon>
        <taxon>Actinomycetota</taxon>
        <taxon>Actinomycetes</taxon>
        <taxon>Kitasatosporales</taxon>
        <taxon>Streptomycetaceae</taxon>
        <taxon>Streptomyces</taxon>
        <taxon>Streptomyces aurantiacus group</taxon>
    </lineage>
</organism>
<dbReference type="RefSeq" id="WP_252556873.1">
    <property type="nucleotide sequence ID" value="NZ_CP099468.1"/>
</dbReference>
<gene>
    <name evidence="1" type="ORF">NFX46_19520</name>
</gene>
<sequence>MQKPLVVVSDETTQICLGRFITRQLKGDLMWITRHAQRSGQSIEPADVLIGHLPPRLGESSVLEDIHVVIVIEEDHGANRHSHSWSIAHPAGHIHASAPELQVGAAK</sequence>
<dbReference type="EMBL" id="CP099468">
    <property type="protein sequence ID" value="USQ89856.1"/>
    <property type="molecule type" value="Genomic_DNA"/>
</dbReference>